<feature type="region of interest" description="Disordered" evidence="1">
    <location>
        <begin position="1"/>
        <end position="69"/>
    </location>
</feature>
<feature type="transmembrane region" description="Helical" evidence="2">
    <location>
        <begin position="465"/>
        <end position="490"/>
    </location>
</feature>
<dbReference type="PANTHER" id="PTHR43265:SF1">
    <property type="entry name" value="ESTERASE ESTD"/>
    <property type="match status" value="1"/>
</dbReference>
<dbReference type="AlphaFoldDB" id="A0A261EYA1"/>
<feature type="transmembrane region" description="Helical" evidence="2">
    <location>
        <begin position="553"/>
        <end position="580"/>
    </location>
</feature>
<evidence type="ECO:0000313" key="4">
    <source>
        <dbReference type="Proteomes" id="UP000216725"/>
    </source>
</evidence>
<organism evidence="3 4">
    <name type="scientific">Pseudoscardovia radai</name>
    <dbReference type="NCBI Taxonomy" id="987066"/>
    <lineage>
        <taxon>Bacteria</taxon>
        <taxon>Bacillati</taxon>
        <taxon>Actinomycetota</taxon>
        <taxon>Actinomycetes</taxon>
        <taxon>Bifidobacteriales</taxon>
        <taxon>Bifidobacteriaceae</taxon>
        <taxon>Pseudoscardovia</taxon>
    </lineage>
</organism>
<reference evidence="3 4" key="1">
    <citation type="journal article" date="2017" name="BMC Genomics">
        <title>Comparative genomic and phylogenomic analyses of the Bifidobacteriaceae family.</title>
        <authorList>
            <person name="Lugli G.A."/>
            <person name="Milani C."/>
            <person name="Turroni F."/>
            <person name="Duranti S."/>
            <person name="Mancabelli L."/>
            <person name="Mangifesta M."/>
            <person name="Ferrario C."/>
            <person name="Modesto M."/>
            <person name="Mattarelli P."/>
            <person name="Jiri K."/>
            <person name="van Sinderen D."/>
            <person name="Ventura M."/>
        </authorList>
    </citation>
    <scope>NUCLEOTIDE SEQUENCE [LARGE SCALE GENOMIC DNA]</scope>
    <source>
        <strain evidence="3 4">DSM 24742</strain>
    </source>
</reference>
<gene>
    <name evidence="3" type="ORF">PSRA_0911</name>
</gene>
<name>A0A261EYA1_9BIFI</name>
<dbReference type="SUPFAM" id="SSF53474">
    <property type="entry name" value="alpha/beta-Hydrolases"/>
    <property type="match status" value="1"/>
</dbReference>
<keyword evidence="2" id="KW-0812">Transmembrane</keyword>
<keyword evidence="2" id="KW-0472">Membrane</keyword>
<feature type="transmembrane region" description="Helical" evidence="2">
    <location>
        <begin position="617"/>
        <end position="641"/>
    </location>
</feature>
<feature type="transmembrane region" description="Helical" evidence="2">
    <location>
        <begin position="80"/>
        <end position="105"/>
    </location>
</feature>
<protein>
    <submittedName>
        <fullName evidence="3">Esterase</fullName>
    </submittedName>
</protein>
<sequence length="642" mass="68872">MPRPVPGSGHDINYTIVSDVKKPSPNDQDPTTPRETSTAPHAGASSAASGTAADTDTAGTAAVPTQPHQSRHIWSVARRCVVSIIVFILLMAGLIGLSRITTIAWTGEPTDQSISTMSNDTSVAYEAGGETLPAKGTYEVETISDYIDLVRPGTGEVQHAHILVRMPAGVSASGSTADAKLADGATAPSSALPAKLPAAVYMHGAGYGTAENSFGDVATDLASAGFVTLTVDKPVWSTNDVTRDYPGSAHAYDQCIKYLRNLSYVDSGKVGIYATSEGAWIAPYVIREDGDIAFQVLLSPLVFNPLNALAFFVSQDFSIVGANPGYKNMVQRVFSADLAFLGLDNVNFQAMLPESYSVPTFVAYGSKDVMTPQVEGAATILSMAHDAGNWDVTIRNYPIGNHVLRIGDEAETGTVLVDHYEDDFVDWAVGQTRGLKQTTPAVAGATIRQAVAVPQNLHPRRAATVYGIAIHVLQILLLLVLLVCVIIAAVKHVIKKHRKEGSALGYSRYFKRLLLLSFICTFGSLLFFFSQLGQVVLRVVKLIWGAAPVAPGAIWWGWYAVQVVCCMVVFVWACVFAAGLEVLDAHGLLRAPWKPRRPAAPEAVGEVPFAATTFGRFTAVVCMLEILLILLVLAFWGLFIYW</sequence>
<keyword evidence="2" id="KW-1133">Transmembrane helix</keyword>
<dbReference type="PANTHER" id="PTHR43265">
    <property type="entry name" value="ESTERASE ESTD"/>
    <property type="match status" value="1"/>
</dbReference>
<evidence type="ECO:0000256" key="1">
    <source>
        <dbReference type="SAM" id="MobiDB-lite"/>
    </source>
</evidence>
<dbReference type="EMBL" id="MWWR01000006">
    <property type="protein sequence ID" value="OZG51831.1"/>
    <property type="molecule type" value="Genomic_DNA"/>
</dbReference>
<dbReference type="InterPro" id="IPR029058">
    <property type="entry name" value="AB_hydrolase_fold"/>
</dbReference>
<dbReference type="GO" id="GO:0052689">
    <property type="term" value="F:carboxylic ester hydrolase activity"/>
    <property type="evidence" value="ECO:0007669"/>
    <property type="project" value="TreeGrafter"/>
</dbReference>
<feature type="compositionally biased region" description="Polar residues" evidence="1">
    <location>
        <begin position="25"/>
        <end position="35"/>
    </location>
</feature>
<evidence type="ECO:0000313" key="3">
    <source>
        <dbReference type="EMBL" id="OZG51831.1"/>
    </source>
</evidence>
<proteinExistence type="predicted"/>
<feature type="compositionally biased region" description="Low complexity" evidence="1">
    <location>
        <begin position="36"/>
        <end position="62"/>
    </location>
</feature>
<feature type="transmembrane region" description="Helical" evidence="2">
    <location>
        <begin position="513"/>
        <end position="533"/>
    </location>
</feature>
<dbReference type="Proteomes" id="UP000216725">
    <property type="component" value="Unassembled WGS sequence"/>
</dbReference>
<dbReference type="Gene3D" id="3.40.50.1820">
    <property type="entry name" value="alpha/beta hydrolase"/>
    <property type="match status" value="1"/>
</dbReference>
<keyword evidence="4" id="KW-1185">Reference proteome</keyword>
<dbReference type="InterPro" id="IPR053145">
    <property type="entry name" value="AB_hydrolase_Est10"/>
</dbReference>
<comment type="caution">
    <text evidence="3">The sequence shown here is derived from an EMBL/GenBank/DDBJ whole genome shotgun (WGS) entry which is preliminary data.</text>
</comment>
<evidence type="ECO:0000256" key="2">
    <source>
        <dbReference type="SAM" id="Phobius"/>
    </source>
</evidence>
<accession>A0A261EYA1</accession>